<evidence type="ECO:0000256" key="1">
    <source>
        <dbReference type="SAM" id="SignalP"/>
    </source>
</evidence>
<comment type="caution">
    <text evidence="2">The sequence shown here is derived from an EMBL/GenBank/DDBJ whole genome shotgun (WGS) entry which is preliminary data.</text>
</comment>
<protein>
    <recommendedName>
        <fullName evidence="4">Lipoprotein</fullName>
    </recommendedName>
</protein>
<reference evidence="2" key="1">
    <citation type="journal article" date="2016" name="Front. Microbiol.">
        <title>Genome Sequence of the Piezophilic, Mesophilic Sulfate-Reducing Bacterium Desulfovibrio indicus J2T.</title>
        <authorList>
            <person name="Cao J."/>
            <person name="Maignien L."/>
            <person name="Shao Z."/>
            <person name="Alain K."/>
            <person name="Jebbar M."/>
        </authorList>
    </citation>
    <scope>NUCLEOTIDE SEQUENCE</scope>
    <source>
        <strain evidence="2">DSM 16372</strain>
    </source>
</reference>
<gene>
    <name evidence="2" type="ORF">BHAOGJBA_4214</name>
</gene>
<evidence type="ECO:0000313" key="3">
    <source>
        <dbReference type="Proteomes" id="UP001055247"/>
    </source>
</evidence>
<organism evidence="2 3">
    <name type="scientific">Methylobacterium hispanicum</name>
    <dbReference type="NCBI Taxonomy" id="270350"/>
    <lineage>
        <taxon>Bacteria</taxon>
        <taxon>Pseudomonadati</taxon>
        <taxon>Pseudomonadota</taxon>
        <taxon>Alphaproteobacteria</taxon>
        <taxon>Hyphomicrobiales</taxon>
        <taxon>Methylobacteriaceae</taxon>
        <taxon>Methylobacterium</taxon>
    </lineage>
</organism>
<dbReference type="EMBL" id="BPQO01000020">
    <property type="protein sequence ID" value="GJD90672.1"/>
    <property type="molecule type" value="Genomic_DNA"/>
</dbReference>
<evidence type="ECO:0008006" key="4">
    <source>
        <dbReference type="Google" id="ProtNLM"/>
    </source>
</evidence>
<feature type="signal peptide" evidence="1">
    <location>
        <begin position="1"/>
        <end position="18"/>
    </location>
</feature>
<sequence>MKRARTITLVSFAATVLASCDGPPTVQECWAAAAAAGGRVPSVCEHVLERNEAAFLTGGGLQPDADQCLAFARNDSYPESCERHVDRATGTVSGSGGGSHAWIFVDRRGTASPATALRSRGWARPAESISSALKSTTAIPREAVSSHAPAPRAFSIFAPSRGGFVSGSGVRGVSPGG</sequence>
<dbReference type="RefSeq" id="WP_238230825.1">
    <property type="nucleotide sequence ID" value="NZ_BPQO01000020.1"/>
</dbReference>
<dbReference type="PROSITE" id="PS51257">
    <property type="entry name" value="PROKAR_LIPOPROTEIN"/>
    <property type="match status" value="1"/>
</dbReference>
<keyword evidence="1" id="KW-0732">Signal</keyword>
<reference evidence="2" key="2">
    <citation type="submission" date="2021-08" db="EMBL/GenBank/DDBJ databases">
        <authorList>
            <person name="Tani A."/>
            <person name="Ola A."/>
            <person name="Ogura Y."/>
            <person name="Katsura K."/>
            <person name="Hayashi T."/>
        </authorList>
    </citation>
    <scope>NUCLEOTIDE SEQUENCE</scope>
    <source>
        <strain evidence="2">DSM 16372</strain>
    </source>
</reference>
<keyword evidence="3" id="KW-1185">Reference proteome</keyword>
<accession>A0AAV4ZR54</accession>
<proteinExistence type="predicted"/>
<name>A0AAV4ZR54_9HYPH</name>
<dbReference type="Proteomes" id="UP001055247">
    <property type="component" value="Unassembled WGS sequence"/>
</dbReference>
<evidence type="ECO:0000313" key="2">
    <source>
        <dbReference type="EMBL" id="GJD90672.1"/>
    </source>
</evidence>
<dbReference type="AlphaFoldDB" id="A0AAV4ZR54"/>
<feature type="chain" id="PRO_5043405613" description="Lipoprotein" evidence="1">
    <location>
        <begin position="19"/>
        <end position="177"/>
    </location>
</feature>